<dbReference type="AlphaFoldDB" id="A0A5B7YA61"/>
<evidence type="ECO:0000313" key="4">
    <source>
        <dbReference type="Proteomes" id="UP000304912"/>
    </source>
</evidence>
<keyword evidence="2" id="KW-0732">Signal</keyword>
<gene>
    <name evidence="3" type="ORF">FBQ74_03175</name>
</gene>
<feature type="signal peptide" evidence="2">
    <location>
        <begin position="1"/>
        <end position="23"/>
    </location>
</feature>
<evidence type="ECO:0008006" key="5">
    <source>
        <dbReference type="Google" id="ProtNLM"/>
    </source>
</evidence>
<evidence type="ECO:0000313" key="3">
    <source>
        <dbReference type="EMBL" id="QCZ92532.1"/>
    </source>
</evidence>
<reference evidence="3 4" key="1">
    <citation type="submission" date="2019-04" db="EMBL/GenBank/DDBJ databases">
        <title>Salinimonas iocasae sp. nov., a halophilic bacterium isolated from the outer tube casing of tubeworms in Okinawa Trough.</title>
        <authorList>
            <person name="Zhang H."/>
            <person name="Wang H."/>
            <person name="Li C."/>
        </authorList>
    </citation>
    <scope>NUCLEOTIDE SEQUENCE [LARGE SCALE GENOMIC DNA]</scope>
    <source>
        <strain evidence="3 4">KX18D6</strain>
    </source>
</reference>
<evidence type="ECO:0000256" key="1">
    <source>
        <dbReference type="SAM" id="MobiDB-lite"/>
    </source>
</evidence>
<evidence type="ECO:0000256" key="2">
    <source>
        <dbReference type="SAM" id="SignalP"/>
    </source>
</evidence>
<keyword evidence="4" id="KW-1185">Reference proteome</keyword>
<dbReference type="OrthoDB" id="6387924at2"/>
<feature type="region of interest" description="Disordered" evidence="1">
    <location>
        <begin position="67"/>
        <end position="96"/>
    </location>
</feature>
<dbReference type="KEGG" id="salk:FBQ74_03175"/>
<dbReference type="EMBL" id="CP039852">
    <property type="protein sequence ID" value="QCZ92532.1"/>
    <property type="molecule type" value="Genomic_DNA"/>
</dbReference>
<feature type="chain" id="PRO_5023042893" description="PepSY domain-containing protein" evidence="2">
    <location>
        <begin position="24"/>
        <end position="96"/>
    </location>
</feature>
<protein>
    <recommendedName>
        <fullName evidence="5">PepSY domain-containing protein</fullName>
    </recommendedName>
</protein>
<dbReference type="RefSeq" id="WP_139755285.1">
    <property type="nucleotide sequence ID" value="NZ_CP039852.1"/>
</dbReference>
<name>A0A5B7YA61_9ALTE</name>
<accession>A0A5B7YA61</accession>
<proteinExistence type="predicted"/>
<dbReference type="Proteomes" id="UP000304912">
    <property type="component" value="Chromosome"/>
</dbReference>
<organism evidence="3 4">
    <name type="scientific">Salinimonas iocasae</name>
    <dbReference type="NCBI Taxonomy" id="2572577"/>
    <lineage>
        <taxon>Bacteria</taxon>
        <taxon>Pseudomonadati</taxon>
        <taxon>Pseudomonadota</taxon>
        <taxon>Gammaproteobacteria</taxon>
        <taxon>Alteromonadales</taxon>
        <taxon>Alteromonadaceae</taxon>
        <taxon>Alteromonas/Salinimonas group</taxon>
        <taxon>Salinimonas</taxon>
    </lineage>
</organism>
<sequence>MKAPAIVVSTLMTAALVSTPASANTMPIERAVSQMVDKLVANTAYELKLEVTEAVANAVYMFEPESSGTRKGAVNVTELTASKKSDRDEEQDTQVQ</sequence>